<accession>A0A074W7K1</accession>
<reference evidence="1 2" key="1">
    <citation type="journal article" date="2014" name="BMC Genomics">
        <title>Genome sequencing of four Aureobasidium pullulans varieties: biotechnological potential, stress tolerance, and description of new species.</title>
        <authorList>
            <person name="Gostin Ar C."/>
            <person name="Ohm R.A."/>
            <person name="Kogej T."/>
            <person name="Sonjak S."/>
            <person name="Turk M."/>
            <person name="Zajc J."/>
            <person name="Zalar P."/>
            <person name="Grube M."/>
            <person name="Sun H."/>
            <person name="Han J."/>
            <person name="Sharma A."/>
            <person name="Chiniquy J."/>
            <person name="Ngan C.Y."/>
            <person name="Lipzen A."/>
            <person name="Barry K."/>
            <person name="Grigoriev I.V."/>
            <person name="Gunde-Cimerman N."/>
        </authorList>
    </citation>
    <scope>NUCLEOTIDE SEQUENCE [LARGE SCALE GENOMIC DNA]</scope>
    <source>
        <strain evidence="1 2">CBS 147.97</strain>
    </source>
</reference>
<protein>
    <submittedName>
        <fullName evidence="1">Uncharacterized protein</fullName>
    </submittedName>
</protein>
<keyword evidence="2" id="KW-1185">Reference proteome</keyword>
<dbReference type="HOGENOM" id="CLU_1651794_0_0_1"/>
<dbReference type="RefSeq" id="XP_013423048.1">
    <property type="nucleotide sequence ID" value="XM_013567594.1"/>
</dbReference>
<evidence type="ECO:0000313" key="2">
    <source>
        <dbReference type="Proteomes" id="UP000027730"/>
    </source>
</evidence>
<organism evidence="1 2">
    <name type="scientific">Aureobasidium namibiae CBS 147.97</name>
    <dbReference type="NCBI Taxonomy" id="1043004"/>
    <lineage>
        <taxon>Eukaryota</taxon>
        <taxon>Fungi</taxon>
        <taxon>Dikarya</taxon>
        <taxon>Ascomycota</taxon>
        <taxon>Pezizomycotina</taxon>
        <taxon>Dothideomycetes</taxon>
        <taxon>Dothideomycetidae</taxon>
        <taxon>Dothideales</taxon>
        <taxon>Saccotheciaceae</taxon>
        <taxon>Aureobasidium</taxon>
    </lineage>
</organism>
<dbReference type="GeneID" id="25414282"/>
<dbReference type="AlphaFoldDB" id="A0A074W7K1"/>
<sequence>MHTEEARNTAKEEGSKINDARDVVVRRAERENTEGTRADIFAREEAFEGDVMGGKQAKARIWFRPYTVNETSPMAGRQAQTDMTYYKHNNRGPLRAMHDTLTGNEDTIVGLKRSDTIQAYLDNDDHILLEKFQRLAHVRSALNWSKTAMLVTDYFALSNC</sequence>
<dbReference type="EMBL" id="KL584725">
    <property type="protein sequence ID" value="KEQ68853.1"/>
    <property type="molecule type" value="Genomic_DNA"/>
</dbReference>
<dbReference type="Proteomes" id="UP000027730">
    <property type="component" value="Unassembled WGS sequence"/>
</dbReference>
<proteinExistence type="predicted"/>
<gene>
    <name evidence="1" type="ORF">M436DRAFT_67770</name>
</gene>
<name>A0A074W7K1_9PEZI</name>
<evidence type="ECO:0000313" key="1">
    <source>
        <dbReference type="EMBL" id="KEQ68853.1"/>
    </source>
</evidence>